<evidence type="ECO:0000256" key="4">
    <source>
        <dbReference type="ARBA" id="ARBA00022692"/>
    </source>
</evidence>
<feature type="transmembrane region" description="Helical" evidence="7">
    <location>
        <begin position="146"/>
        <end position="164"/>
    </location>
</feature>
<dbReference type="RefSeq" id="WP_091621738.1">
    <property type="nucleotide sequence ID" value="NZ_FOEF01000013.1"/>
</dbReference>
<dbReference type="GO" id="GO:0005886">
    <property type="term" value="C:plasma membrane"/>
    <property type="evidence" value="ECO:0007669"/>
    <property type="project" value="UniProtKB-SubCell"/>
</dbReference>
<evidence type="ECO:0000256" key="2">
    <source>
        <dbReference type="ARBA" id="ARBA00006162"/>
    </source>
</evidence>
<evidence type="ECO:0000313" key="9">
    <source>
        <dbReference type="EMBL" id="SEP49833.1"/>
    </source>
</evidence>
<comment type="subcellular location">
    <subcellularLocation>
        <location evidence="1">Cell membrane</location>
        <topology evidence="1">Multi-pass membrane protein</topology>
    </subcellularLocation>
</comment>
<dbReference type="AlphaFoldDB" id="A0A1H8YCV9"/>
<dbReference type="PIRSF" id="PIRSF017804">
    <property type="entry name" value="Secretion_EccD1"/>
    <property type="match status" value="1"/>
</dbReference>
<proteinExistence type="inferred from homology"/>
<evidence type="ECO:0000256" key="7">
    <source>
        <dbReference type="SAM" id="Phobius"/>
    </source>
</evidence>
<gene>
    <name evidence="9" type="ORF">SAMN04489732_113215</name>
</gene>
<feature type="transmembrane region" description="Helical" evidence="7">
    <location>
        <begin position="370"/>
        <end position="390"/>
    </location>
</feature>
<dbReference type="InterPro" id="IPR024962">
    <property type="entry name" value="YukD-like"/>
</dbReference>
<reference evidence="9 10" key="1">
    <citation type="submission" date="2016-10" db="EMBL/GenBank/DDBJ databases">
        <authorList>
            <person name="de Groot N.N."/>
        </authorList>
    </citation>
    <scope>NUCLEOTIDE SEQUENCE [LARGE SCALE GENOMIC DNA]</scope>
    <source>
        <strain evidence="9 10">DSM 44993</strain>
    </source>
</reference>
<sequence>MPTIGLVRVTVAAPARRVDLTLPERSPIAELLPGLLQHAGEHLADQGVPNGGWVLRRPDGTVLGGASTLATHRVLDGEVLNLVPARTEWPELEYDDLVAAIAAGAERASSAWDPRHTRRAGLVAGAVGALLALVAVAFAGPPWPGPAAWALGAALLLLIAGTALARAMGDAGAGSVLAAAALPFAFAGGGLLFAGDRPLTGLGAPQLIAAGAALLLAAVLGLLGVVDRPALFIAGSTSGLLAVLGGWLATMDTFGTTGAAAVIAGSALAFSPLLAPLSIRAARMPIPVLPRGTADLLRDEPMPSRAAVYATVVRADGLLTGLVCGAVIAAVPSLVLLVRDGGTSALVLAILLTVGFTLRARLHPVLAQRVAWLLAAGSGATALALGPLLAAGPLTVAGPVLFGLSTLIVVIGLRRSTQPSSPRWGRYAELLEMALVLAVVPVVCAVLGLYGYLRGLGG</sequence>
<dbReference type="Gene3D" id="3.10.20.90">
    <property type="entry name" value="Phosphatidylinositol 3-kinase Catalytic Subunit, Chain A, domain 1"/>
    <property type="match status" value="1"/>
</dbReference>
<organism evidence="9 10">
    <name type="scientific">Amycolatopsis saalfeldensis</name>
    <dbReference type="NCBI Taxonomy" id="394193"/>
    <lineage>
        <taxon>Bacteria</taxon>
        <taxon>Bacillati</taxon>
        <taxon>Actinomycetota</taxon>
        <taxon>Actinomycetes</taxon>
        <taxon>Pseudonocardiales</taxon>
        <taxon>Pseudonocardiaceae</taxon>
        <taxon>Amycolatopsis</taxon>
    </lineage>
</organism>
<evidence type="ECO:0000259" key="8">
    <source>
        <dbReference type="Pfam" id="PF19053"/>
    </source>
</evidence>
<feature type="transmembrane region" description="Helical" evidence="7">
    <location>
        <begin position="341"/>
        <end position="358"/>
    </location>
</feature>
<evidence type="ECO:0000256" key="5">
    <source>
        <dbReference type="ARBA" id="ARBA00022989"/>
    </source>
</evidence>
<dbReference type="STRING" id="394193.SAMN04489732_113215"/>
<feature type="transmembrane region" description="Helical" evidence="7">
    <location>
        <begin position="434"/>
        <end position="453"/>
    </location>
</feature>
<comment type="similarity">
    <text evidence="2">Belongs to the EccD/Snm4 family.</text>
</comment>
<evidence type="ECO:0000256" key="3">
    <source>
        <dbReference type="ARBA" id="ARBA00022475"/>
    </source>
</evidence>
<feature type="transmembrane region" description="Helical" evidence="7">
    <location>
        <begin position="207"/>
        <end position="226"/>
    </location>
</feature>
<feature type="transmembrane region" description="Helical" evidence="7">
    <location>
        <begin position="255"/>
        <end position="275"/>
    </location>
</feature>
<keyword evidence="6 7" id="KW-0472">Membrane</keyword>
<dbReference type="EMBL" id="FOEF01000013">
    <property type="protein sequence ID" value="SEP49833.1"/>
    <property type="molecule type" value="Genomic_DNA"/>
</dbReference>
<evidence type="ECO:0000256" key="1">
    <source>
        <dbReference type="ARBA" id="ARBA00004651"/>
    </source>
</evidence>
<accession>A0A1H8YCV9</accession>
<dbReference type="Proteomes" id="UP000198582">
    <property type="component" value="Unassembled WGS sequence"/>
</dbReference>
<name>A0A1H8YCV9_9PSEU</name>
<feature type="transmembrane region" description="Helical" evidence="7">
    <location>
        <begin position="231"/>
        <end position="249"/>
    </location>
</feature>
<dbReference type="NCBIfam" id="TIGR03920">
    <property type="entry name" value="T7SS_EccD"/>
    <property type="match status" value="1"/>
</dbReference>
<evidence type="ECO:0000256" key="6">
    <source>
        <dbReference type="ARBA" id="ARBA00023136"/>
    </source>
</evidence>
<evidence type="ECO:0000313" key="10">
    <source>
        <dbReference type="Proteomes" id="UP000198582"/>
    </source>
</evidence>
<protein>
    <submittedName>
        <fullName evidence="9">Type VII secretion integral membrane protein EccD</fullName>
    </submittedName>
</protein>
<keyword evidence="5 7" id="KW-1133">Transmembrane helix</keyword>
<dbReference type="OrthoDB" id="4775372at2"/>
<feature type="transmembrane region" description="Helical" evidence="7">
    <location>
        <begin position="120"/>
        <end position="140"/>
    </location>
</feature>
<dbReference type="Pfam" id="PF19053">
    <property type="entry name" value="EccD"/>
    <property type="match status" value="1"/>
</dbReference>
<dbReference type="InterPro" id="IPR006707">
    <property type="entry name" value="T7SS_EccD"/>
</dbReference>
<feature type="transmembrane region" description="Helical" evidence="7">
    <location>
        <begin position="396"/>
        <end position="413"/>
    </location>
</feature>
<feature type="domain" description="EccD-like transmembrane" evidence="8">
    <location>
        <begin position="117"/>
        <end position="456"/>
    </location>
</feature>
<dbReference type="Pfam" id="PF08817">
    <property type="entry name" value="YukD"/>
    <property type="match status" value="1"/>
</dbReference>
<feature type="transmembrane region" description="Helical" evidence="7">
    <location>
        <begin position="306"/>
        <end position="335"/>
    </location>
</feature>
<feature type="transmembrane region" description="Helical" evidence="7">
    <location>
        <begin position="176"/>
        <end position="195"/>
    </location>
</feature>
<keyword evidence="4 7" id="KW-0812">Transmembrane</keyword>
<keyword evidence="3" id="KW-1003">Cell membrane</keyword>
<keyword evidence="10" id="KW-1185">Reference proteome</keyword>
<dbReference type="InterPro" id="IPR044049">
    <property type="entry name" value="EccD_transm"/>
</dbReference>